<keyword evidence="1" id="KW-0472">Membrane</keyword>
<evidence type="ECO:0000313" key="3">
    <source>
        <dbReference type="Proteomes" id="UP000185628"/>
    </source>
</evidence>
<dbReference type="NCBIfam" id="TIGR03816">
    <property type="entry name" value="tadE_like_DECH"/>
    <property type="match status" value="1"/>
</dbReference>
<protein>
    <recommendedName>
        <fullName evidence="4">Helicase/secretion neighborhood TadE-like protein</fullName>
    </recommendedName>
</protein>
<keyword evidence="1" id="KW-0812">Transmembrane</keyword>
<organism evidence="2 3">
    <name type="scientific">Bowdeniella nasicola</name>
    <dbReference type="NCBI Taxonomy" id="208480"/>
    <lineage>
        <taxon>Bacteria</taxon>
        <taxon>Bacillati</taxon>
        <taxon>Actinomycetota</taxon>
        <taxon>Actinomycetes</taxon>
        <taxon>Actinomycetales</taxon>
        <taxon>Actinomycetaceae</taxon>
        <taxon>Bowdeniella</taxon>
    </lineage>
</organism>
<dbReference type="RefSeq" id="WP_073715977.1">
    <property type="nucleotide sequence ID" value="NZ_MQVR01000012.1"/>
</dbReference>
<accession>A0A1Q5Q444</accession>
<sequence>MTTPIPDERRAIADERGSITLIAAATLTMVTLLVATLTTLAAVRAERGRMQAVADVIALSAGPHLADGCERAARIAARNDATLSSCERRGLDLLVTTSAPVLSLGTVSASARAAPQFGPP</sequence>
<name>A0A1Q5Q444_9ACTO</name>
<dbReference type="Proteomes" id="UP000185628">
    <property type="component" value="Unassembled WGS sequence"/>
</dbReference>
<reference evidence="3" key="1">
    <citation type="submission" date="2016-12" db="EMBL/GenBank/DDBJ databases">
        <authorList>
            <person name="Meng X."/>
        </authorList>
    </citation>
    <scope>NUCLEOTIDE SEQUENCE [LARGE SCALE GENOMIC DNA]</scope>
    <source>
        <strain evidence="3">DSM 19116</strain>
    </source>
</reference>
<comment type="caution">
    <text evidence="2">The sequence shown here is derived from an EMBL/GenBank/DDBJ whole genome shotgun (WGS) entry which is preliminary data.</text>
</comment>
<gene>
    <name evidence="2" type="ORF">BSZ39_03355</name>
</gene>
<evidence type="ECO:0000256" key="1">
    <source>
        <dbReference type="SAM" id="Phobius"/>
    </source>
</evidence>
<evidence type="ECO:0008006" key="4">
    <source>
        <dbReference type="Google" id="ProtNLM"/>
    </source>
</evidence>
<keyword evidence="1" id="KW-1133">Transmembrane helix</keyword>
<feature type="transmembrane region" description="Helical" evidence="1">
    <location>
        <begin position="20"/>
        <end position="43"/>
    </location>
</feature>
<dbReference type="AlphaFoldDB" id="A0A1Q5Q444"/>
<keyword evidence="3" id="KW-1185">Reference proteome</keyword>
<dbReference type="InterPro" id="IPR021202">
    <property type="entry name" value="Rv3654c-like"/>
</dbReference>
<proteinExistence type="predicted"/>
<dbReference type="EMBL" id="MQVR01000012">
    <property type="protein sequence ID" value="OKL54577.1"/>
    <property type="molecule type" value="Genomic_DNA"/>
</dbReference>
<dbReference type="OrthoDB" id="4794521at2"/>
<evidence type="ECO:0000313" key="2">
    <source>
        <dbReference type="EMBL" id="OKL54577.1"/>
    </source>
</evidence>